<dbReference type="InterPro" id="IPR003650">
    <property type="entry name" value="Orange_dom"/>
</dbReference>
<keyword evidence="5" id="KW-0805">Transcription regulation</keyword>
<evidence type="ECO:0000259" key="11">
    <source>
        <dbReference type="PROSITE" id="PS51054"/>
    </source>
</evidence>
<evidence type="ECO:0000256" key="3">
    <source>
        <dbReference type="ARBA" id="ARBA00022491"/>
    </source>
</evidence>
<evidence type="ECO:0000256" key="2">
    <source>
        <dbReference type="ARBA" id="ARBA00022473"/>
    </source>
</evidence>
<dbReference type="Gene3D" id="4.10.280.10">
    <property type="entry name" value="Helix-loop-helix DNA-binding domain"/>
    <property type="match status" value="1"/>
</dbReference>
<feature type="domain" description="Orange" evidence="11">
    <location>
        <begin position="125"/>
        <end position="157"/>
    </location>
</feature>
<dbReference type="GO" id="GO:0005634">
    <property type="term" value="C:nucleus"/>
    <property type="evidence" value="ECO:0007669"/>
    <property type="project" value="UniProtKB-SubCell"/>
</dbReference>
<dbReference type="FunFam" id="4.10.280.10:FF:000012">
    <property type="entry name" value="hairy/enhancer-of-split related with YRPW motif protein 1"/>
    <property type="match status" value="1"/>
</dbReference>
<evidence type="ECO:0008006" key="14">
    <source>
        <dbReference type="Google" id="ProtNLM"/>
    </source>
</evidence>
<dbReference type="GO" id="GO:0003677">
    <property type="term" value="F:DNA binding"/>
    <property type="evidence" value="ECO:0007669"/>
    <property type="project" value="UniProtKB-KW"/>
</dbReference>
<proteinExistence type="inferred from homology"/>
<dbReference type="SMART" id="SM00353">
    <property type="entry name" value="HLH"/>
    <property type="match status" value="1"/>
</dbReference>
<comment type="similarity">
    <text evidence="9">Belongs to the HEY family.</text>
</comment>
<dbReference type="SUPFAM" id="SSF47459">
    <property type="entry name" value="HLH, helix-loop-helix DNA-binding domain"/>
    <property type="match status" value="1"/>
</dbReference>
<evidence type="ECO:0000256" key="8">
    <source>
        <dbReference type="ARBA" id="ARBA00023242"/>
    </source>
</evidence>
<dbReference type="InterPro" id="IPR050370">
    <property type="entry name" value="HES_HEY"/>
</dbReference>
<keyword evidence="8" id="KW-0539">Nucleus</keyword>
<keyword evidence="2" id="KW-0217">Developmental protein</keyword>
<evidence type="ECO:0000256" key="6">
    <source>
        <dbReference type="ARBA" id="ARBA00023125"/>
    </source>
</evidence>
<dbReference type="GO" id="GO:0046983">
    <property type="term" value="F:protein dimerization activity"/>
    <property type="evidence" value="ECO:0007669"/>
    <property type="project" value="InterPro"/>
</dbReference>
<dbReference type="GO" id="GO:0006355">
    <property type="term" value="P:regulation of DNA-templated transcription"/>
    <property type="evidence" value="ECO:0007669"/>
    <property type="project" value="InterPro"/>
</dbReference>
<dbReference type="PROSITE" id="PS51054">
    <property type="entry name" value="ORANGE"/>
    <property type="match status" value="1"/>
</dbReference>
<dbReference type="Pfam" id="PF00010">
    <property type="entry name" value="HLH"/>
    <property type="match status" value="1"/>
</dbReference>
<evidence type="ECO:0000256" key="1">
    <source>
        <dbReference type="ARBA" id="ARBA00004123"/>
    </source>
</evidence>
<evidence type="ECO:0000313" key="13">
    <source>
        <dbReference type="Proteomes" id="UP001148018"/>
    </source>
</evidence>
<evidence type="ECO:0000259" key="10">
    <source>
        <dbReference type="PROSITE" id="PS50888"/>
    </source>
</evidence>
<dbReference type="EMBL" id="JANIIK010000042">
    <property type="protein sequence ID" value="KAJ3606925.1"/>
    <property type="molecule type" value="Genomic_DNA"/>
</dbReference>
<sequence>MKRPCEESSSGDSDADQTIDVGSFEHFDPRHVAFIRCGSATTPTQTMARKKRRGIIEKRRRDRINYSLSELRRLVPTAFEKQGSAKLEKAEILQMTVDHLKMLQASGGKGYFDGHALALDFLSLGFRECVSEASRFLGSMEGLEPGDPLRLRLLSHLSSCASHRDAAAMTLLAPPFHWPAAAAAAATAIAAATAFHPFPPPHAAFGLSVLPGGGGHRLGEHYRPWGREVGAF</sequence>
<name>A0A9Q0IQS8_9TELE</name>
<dbReference type="Proteomes" id="UP001148018">
    <property type="component" value="Unassembled WGS sequence"/>
</dbReference>
<protein>
    <recommendedName>
        <fullName evidence="14">Hairy/enhancer-of-split related with YRPW motif protein 2</fullName>
    </recommendedName>
</protein>
<evidence type="ECO:0000313" key="12">
    <source>
        <dbReference type="EMBL" id="KAJ3606925.1"/>
    </source>
</evidence>
<dbReference type="SMART" id="SM00511">
    <property type="entry name" value="ORANGE"/>
    <property type="match status" value="1"/>
</dbReference>
<comment type="caution">
    <text evidence="12">The sequence shown here is derived from an EMBL/GenBank/DDBJ whole genome shotgun (WGS) entry which is preliminary data.</text>
</comment>
<evidence type="ECO:0000256" key="9">
    <source>
        <dbReference type="ARBA" id="ARBA00038262"/>
    </source>
</evidence>
<dbReference type="OrthoDB" id="6371181at2759"/>
<evidence type="ECO:0000256" key="4">
    <source>
        <dbReference type="ARBA" id="ARBA00022976"/>
    </source>
</evidence>
<keyword evidence="3" id="KW-0678">Repressor</keyword>
<dbReference type="Pfam" id="PF07527">
    <property type="entry name" value="Hairy_orange"/>
    <property type="match status" value="1"/>
</dbReference>
<gene>
    <name evidence="12" type="ORF">NHX12_026441</name>
</gene>
<dbReference type="SUPFAM" id="SSF158457">
    <property type="entry name" value="Orange domain-like"/>
    <property type="match status" value="1"/>
</dbReference>
<comment type="subcellular location">
    <subcellularLocation>
        <location evidence="1">Nucleus</location>
    </subcellularLocation>
</comment>
<dbReference type="Gene3D" id="6.10.250.980">
    <property type="match status" value="1"/>
</dbReference>
<keyword evidence="4" id="KW-0914">Notch signaling pathway</keyword>
<dbReference type="AlphaFoldDB" id="A0A9Q0IQS8"/>
<keyword evidence="7" id="KW-0804">Transcription</keyword>
<keyword evidence="6" id="KW-0238">DNA-binding</keyword>
<accession>A0A9Q0IQS8</accession>
<organism evidence="12 13">
    <name type="scientific">Muraenolepis orangiensis</name>
    <name type="common">Patagonian moray cod</name>
    <dbReference type="NCBI Taxonomy" id="630683"/>
    <lineage>
        <taxon>Eukaryota</taxon>
        <taxon>Metazoa</taxon>
        <taxon>Chordata</taxon>
        <taxon>Craniata</taxon>
        <taxon>Vertebrata</taxon>
        <taxon>Euteleostomi</taxon>
        <taxon>Actinopterygii</taxon>
        <taxon>Neopterygii</taxon>
        <taxon>Teleostei</taxon>
        <taxon>Neoteleostei</taxon>
        <taxon>Acanthomorphata</taxon>
        <taxon>Zeiogadaria</taxon>
        <taxon>Gadariae</taxon>
        <taxon>Gadiformes</taxon>
        <taxon>Muraenolepidoidei</taxon>
        <taxon>Muraenolepididae</taxon>
        <taxon>Muraenolepis</taxon>
    </lineage>
</organism>
<dbReference type="GO" id="GO:0032502">
    <property type="term" value="P:developmental process"/>
    <property type="evidence" value="ECO:0007669"/>
    <property type="project" value="UniProtKB-ARBA"/>
</dbReference>
<evidence type="ECO:0000256" key="5">
    <source>
        <dbReference type="ARBA" id="ARBA00023015"/>
    </source>
</evidence>
<dbReference type="InterPro" id="IPR036638">
    <property type="entry name" value="HLH_DNA-bd_sf"/>
</dbReference>
<reference evidence="12" key="1">
    <citation type="submission" date="2022-07" db="EMBL/GenBank/DDBJ databases">
        <title>Chromosome-level genome of Muraenolepis orangiensis.</title>
        <authorList>
            <person name="Kim J."/>
        </authorList>
    </citation>
    <scope>NUCLEOTIDE SEQUENCE</scope>
    <source>
        <strain evidence="12">KU_S4_2022</strain>
        <tissue evidence="12">Muscle</tissue>
    </source>
</reference>
<dbReference type="PANTHER" id="PTHR10985">
    <property type="entry name" value="BASIC HELIX-LOOP-HELIX TRANSCRIPTION FACTOR, HES-RELATED"/>
    <property type="match status" value="1"/>
</dbReference>
<dbReference type="PROSITE" id="PS50888">
    <property type="entry name" value="BHLH"/>
    <property type="match status" value="1"/>
</dbReference>
<evidence type="ECO:0000256" key="7">
    <source>
        <dbReference type="ARBA" id="ARBA00023163"/>
    </source>
</evidence>
<feature type="domain" description="BHLH" evidence="10">
    <location>
        <begin position="48"/>
        <end position="103"/>
    </location>
</feature>
<keyword evidence="13" id="KW-1185">Reference proteome</keyword>
<dbReference type="InterPro" id="IPR011598">
    <property type="entry name" value="bHLH_dom"/>
</dbReference>
<dbReference type="GO" id="GO:0007219">
    <property type="term" value="P:Notch signaling pathway"/>
    <property type="evidence" value="ECO:0007669"/>
    <property type="project" value="UniProtKB-KW"/>
</dbReference>